<feature type="region of interest" description="Disordered" evidence="1">
    <location>
        <begin position="129"/>
        <end position="177"/>
    </location>
</feature>
<dbReference type="AlphaFoldDB" id="E9I2K2"/>
<proteinExistence type="predicted"/>
<dbReference type="SUPFAM" id="SSF54768">
    <property type="entry name" value="dsRNA-binding domain-like"/>
    <property type="match status" value="1"/>
</dbReference>
<dbReference type="Gene3D" id="3.30.160.20">
    <property type="match status" value="1"/>
</dbReference>
<dbReference type="KEGG" id="dpx:DAPPUDRAFT_271900"/>
<dbReference type="SMART" id="SM00358">
    <property type="entry name" value="DSRM"/>
    <property type="match status" value="1"/>
</dbReference>
<feature type="non-terminal residue" evidence="3">
    <location>
        <position position="1"/>
    </location>
</feature>
<sequence>MNQQEKRELVIISSAEGDRAFDIDYPKVYADAFEALIGALRRDCEREDKVIRKSCLKPHGRLKFHNNIPVCPLQRVNQNRIKPEFKEEKNLPDGTFHVILKVKNLQSFNGSRPSMKSAETSAAKLAITTMPWCPTQNQAQGRKHKRTKSEPQGETSGESEKKTQTTQNRKRQETGGGGGRLLFYFLSIAHHARLNGSTSRRTR</sequence>
<protein>
    <recommendedName>
        <fullName evidence="2">DRBM domain-containing protein</fullName>
    </recommendedName>
</protein>
<feature type="domain" description="DRBM" evidence="2">
    <location>
        <begin position="69"/>
        <end position="131"/>
    </location>
</feature>
<organism evidence="3 4">
    <name type="scientific">Daphnia pulex</name>
    <name type="common">Water flea</name>
    <dbReference type="NCBI Taxonomy" id="6669"/>
    <lineage>
        <taxon>Eukaryota</taxon>
        <taxon>Metazoa</taxon>
        <taxon>Ecdysozoa</taxon>
        <taxon>Arthropoda</taxon>
        <taxon>Crustacea</taxon>
        <taxon>Branchiopoda</taxon>
        <taxon>Diplostraca</taxon>
        <taxon>Cladocera</taxon>
        <taxon>Anomopoda</taxon>
        <taxon>Daphniidae</taxon>
        <taxon>Daphnia</taxon>
    </lineage>
</organism>
<evidence type="ECO:0000313" key="3">
    <source>
        <dbReference type="EMBL" id="EFX61778.1"/>
    </source>
</evidence>
<dbReference type="EMBL" id="GL734140">
    <property type="protein sequence ID" value="EFX61778.1"/>
    <property type="molecule type" value="Genomic_DNA"/>
</dbReference>
<dbReference type="Proteomes" id="UP000000305">
    <property type="component" value="Unassembled WGS sequence"/>
</dbReference>
<evidence type="ECO:0000259" key="2">
    <source>
        <dbReference type="SMART" id="SM00358"/>
    </source>
</evidence>
<evidence type="ECO:0000256" key="1">
    <source>
        <dbReference type="SAM" id="MobiDB-lite"/>
    </source>
</evidence>
<accession>E9I2K2</accession>
<gene>
    <name evidence="3" type="ORF">DAPPUDRAFT_271900</name>
</gene>
<dbReference type="InParanoid" id="E9I2K2"/>
<dbReference type="InterPro" id="IPR014720">
    <property type="entry name" value="dsRBD_dom"/>
</dbReference>
<name>E9I2K2_DAPPU</name>
<keyword evidence="4" id="KW-1185">Reference proteome</keyword>
<evidence type="ECO:0000313" key="4">
    <source>
        <dbReference type="Proteomes" id="UP000000305"/>
    </source>
</evidence>
<dbReference type="HOGENOM" id="CLU_1357634_0_0_1"/>
<dbReference type="STRING" id="6669.E9I2K2"/>
<reference evidence="3 4" key="1">
    <citation type="journal article" date="2011" name="Science">
        <title>The ecoresponsive genome of Daphnia pulex.</title>
        <authorList>
            <person name="Colbourne J.K."/>
            <person name="Pfrender M.E."/>
            <person name="Gilbert D."/>
            <person name="Thomas W.K."/>
            <person name="Tucker A."/>
            <person name="Oakley T.H."/>
            <person name="Tokishita S."/>
            <person name="Aerts A."/>
            <person name="Arnold G.J."/>
            <person name="Basu M.K."/>
            <person name="Bauer D.J."/>
            <person name="Caceres C.E."/>
            <person name="Carmel L."/>
            <person name="Casola C."/>
            <person name="Choi J.H."/>
            <person name="Detter J.C."/>
            <person name="Dong Q."/>
            <person name="Dusheyko S."/>
            <person name="Eads B.D."/>
            <person name="Frohlich T."/>
            <person name="Geiler-Samerotte K.A."/>
            <person name="Gerlach D."/>
            <person name="Hatcher P."/>
            <person name="Jogdeo S."/>
            <person name="Krijgsveld J."/>
            <person name="Kriventseva E.V."/>
            <person name="Kultz D."/>
            <person name="Laforsch C."/>
            <person name="Lindquist E."/>
            <person name="Lopez J."/>
            <person name="Manak J.R."/>
            <person name="Muller J."/>
            <person name="Pangilinan J."/>
            <person name="Patwardhan R.P."/>
            <person name="Pitluck S."/>
            <person name="Pritham E.J."/>
            <person name="Rechtsteiner A."/>
            <person name="Rho M."/>
            <person name="Rogozin I.B."/>
            <person name="Sakarya O."/>
            <person name="Salamov A."/>
            <person name="Schaack S."/>
            <person name="Shapiro H."/>
            <person name="Shiga Y."/>
            <person name="Skalitzky C."/>
            <person name="Smith Z."/>
            <person name="Souvorov A."/>
            <person name="Sung W."/>
            <person name="Tang Z."/>
            <person name="Tsuchiya D."/>
            <person name="Tu H."/>
            <person name="Vos H."/>
            <person name="Wang M."/>
            <person name="Wolf Y.I."/>
            <person name="Yamagata H."/>
            <person name="Yamada T."/>
            <person name="Ye Y."/>
            <person name="Shaw J.R."/>
            <person name="Andrews J."/>
            <person name="Crease T.J."/>
            <person name="Tang H."/>
            <person name="Lucas S.M."/>
            <person name="Robertson H.M."/>
            <person name="Bork P."/>
            <person name="Koonin E.V."/>
            <person name="Zdobnov E.M."/>
            <person name="Grigoriev I.V."/>
            <person name="Lynch M."/>
            <person name="Boore J.L."/>
        </authorList>
    </citation>
    <scope>NUCLEOTIDE SEQUENCE [LARGE SCALE GENOMIC DNA]</scope>
</reference>